<dbReference type="Proteomes" id="UP000663861">
    <property type="component" value="Unassembled WGS sequence"/>
</dbReference>
<proteinExistence type="predicted"/>
<gene>
    <name evidence="2" type="ORF">RDB_LOCUS77287</name>
</gene>
<organism evidence="2 3">
    <name type="scientific">Rhizoctonia solani</name>
    <dbReference type="NCBI Taxonomy" id="456999"/>
    <lineage>
        <taxon>Eukaryota</taxon>
        <taxon>Fungi</taxon>
        <taxon>Dikarya</taxon>
        <taxon>Basidiomycota</taxon>
        <taxon>Agaricomycotina</taxon>
        <taxon>Agaricomycetes</taxon>
        <taxon>Cantharellales</taxon>
        <taxon>Ceratobasidiaceae</taxon>
        <taxon>Rhizoctonia</taxon>
    </lineage>
</organism>
<evidence type="ECO:0000313" key="2">
    <source>
        <dbReference type="EMBL" id="CAE6467952.1"/>
    </source>
</evidence>
<evidence type="ECO:0000313" key="3">
    <source>
        <dbReference type="Proteomes" id="UP000663861"/>
    </source>
</evidence>
<feature type="signal peptide" evidence="1">
    <location>
        <begin position="1"/>
        <end position="23"/>
    </location>
</feature>
<evidence type="ECO:0000256" key="1">
    <source>
        <dbReference type="SAM" id="SignalP"/>
    </source>
</evidence>
<sequence>MFHGWMAVAVHTVTMVPASSSWAGVNVTEVRKKMSMPINGTRIIHPQFYSTISTVSSFQTMSSLPAPYALNPKTPTEFDRFAPVHFVKTDNDLASALSLSGQSALARSAIAISIGGSTRSVGTIVHPEGGPISFRGCIVSTQILTDTHVAIAGHILDQSERSTEDREISVFIYILGRQIDYYVVDHESKEIIWASGQVPESFRDATRAKHEHEYWIHMENFPGPRYSTPDDLSSLKHVLSSNAIDALTSEGSTSPMSVQQIQTHLKSLESFSNSRDVHQTYAVARLWNLILQSRVINKYGTPEARQDRFITITDNPPAFAGTYASASKLMFNRPHAHLGRCSRAWADRIAYTEEWKKYKATNEREWKQVIGLSCVLVIVSLLVIKQRNYFFKIPSHTSLLTALASVASAYYLLDESQNLGDHAADAVGTISLIRVQLISKSAKKFYMAYSE</sequence>
<protein>
    <submittedName>
        <fullName evidence="2">Uncharacterized protein</fullName>
    </submittedName>
</protein>
<comment type="caution">
    <text evidence="2">The sequence shown here is derived from an EMBL/GenBank/DDBJ whole genome shotgun (WGS) entry which is preliminary data.</text>
</comment>
<feature type="chain" id="PRO_5034277534" evidence="1">
    <location>
        <begin position="24"/>
        <end position="451"/>
    </location>
</feature>
<accession>A0A8H3BY37</accession>
<name>A0A8H3BY37_9AGAM</name>
<dbReference type="EMBL" id="CAJMWY010001458">
    <property type="protein sequence ID" value="CAE6467952.1"/>
    <property type="molecule type" value="Genomic_DNA"/>
</dbReference>
<reference evidence="2" key="1">
    <citation type="submission" date="2021-01" db="EMBL/GenBank/DDBJ databases">
        <authorList>
            <person name="Kaushik A."/>
        </authorList>
    </citation>
    <scope>NUCLEOTIDE SEQUENCE</scope>
    <source>
        <strain evidence="2">AG4-RS23</strain>
    </source>
</reference>
<dbReference type="AlphaFoldDB" id="A0A8H3BY37"/>
<keyword evidence="1" id="KW-0732">Signal</keyword>